<feature type="transmembrane region" description="Helical" evidence="5">
    <location>
        <begin position="1165"/>
        <end position="1190"/>
    </location>
</feature>
<feature type="transmembrane region" description="Helical" evidence="5">
    <location>
        <begin position="364"/>
        <end position="385"/>
    </location>
</feature>
<dbReference type="InterPro" id="IPR003439">
    <property type="entry name" value="ABC_transporter-like_ATP-bd"/>
</dbReference>
<feature type="transmembrane region" description="Helical" evidence="5">
    <location>
        <begin position="309"/>
        <end position="331"/>
    </location>
</feature>
<dbReference type="Gene3D" id="3.40.50.300">
    <property type="entry name" value="P-loop containing nucleotide triphosphate hydrolases"/>
    <property type="match status" value="2"/>
</dbReference>
<evidence type="ECO:0000313" key="8">
    <source>
        <dbReference type="RefSeq" id="XP_070141682.1"/>
    </source>
</evidence>
<dbReference type="PROSITE" id="PS50893">
    <property type="entry name" value="ABC_TRANSPORTER_2"/>
    <property type="match status" value="2"/>
</dbReference>
<keyword evidence="3 5" id="KW-1133">Transmembrane helix</keyword>
<feature type="transmembrane region" description="Helical" evidence="5">
    <location>
        <begin position="1112"/>
        <end position="1130"/>
    </location>
</feature>
<feature type="transmembrane region" description="Helical" evidence="5">
    <location>
        <begin position="337"/>
        <end position="357"/>
    </location>
</feature>
<accession>A0ABM4GG40</accession>
<evidence type="ECO:0000256" key="5">
    <source>
        <dbReference type="SAM" id="Phobius"/>
    </source>
</evidence>
<evidence type="ECO:0000256" key="2">
    <source>
        <dbReference type="ARBA" id="ARBA00022692"/>
    </source>
</evidence>
<name>A0ABM4GG40_DROKI</name>
<proteinExistence type="predicted"/>
<reference evidence="8" key="1">
    <citation type="submission" date="2025-08" db="UniProtKB">
        <authorList>
            <consortium name="RefSeq"/>
        </authorList>
    </citation>
    <scope>IDENTIFICATION</scope>
    <source>
        <strain evidence="8">14028-0561.14</strain>
        <tissue evidence="8">Whole fly</tissue>
    </source>
</reference>
<feature type="transmembrane region" description="Helical" evidence="5">
    <location>
        <begin position="1048"/>
        <end position="1077"/>
    </location>
</feature>
<dbReference type="Pfam" id="PF00005">
    <property type="entry name" value="ABC_tran"/>
    <property type="match status" value="2"/>
</dbReference>
<feature type="transmembrane region" description="Helical" evidence="5">
    <location>
        <begin position="1136"/>
        <end position="1153"/>
    </location>
</feature>
<feature type="transmembrane region" description="Helical" evidence="5">
    <location>
        <begin position="268"/>
        <end position="297"/>
    </location>
</feature>
<feature type="transmembrane region" description="Helical" evidence="5">
    <location>
        <begin position="1083"/>
        <end position="1105"/>
    </location>
</feature>
<evidence type="ECO:0000256" key="1">
    <source>
        <dbReference type="ARBA" id="ARBA00004141"/>
    </source>
</evidence>
<organism evidence="7 8">
    <name type="scientific">Drosophila kikkawai</name>
    <name type="common">Fruit fly</name>
    <dbReference type="NCBI Taxonomy" id="30033"/>
    <lineage>
        <taxon>Eukaryota</taxon>
        <taxon>Metazoa</taxon>
        <taxon>Ecdysozoa</taxon>
        <taxon>Arthropoda</taxon>
        <taxon>Hexapoda</taxon>
        <taxon>Insecta</taxon>
        <taxon>Pterygota</taxon>
        <taxon>Neoptera</taxon>
        <taxon>Endopterygota</taxon>
        <taxon>Diptera</taxon>
        <taxon>Brachycera</taxon>
        <taxon>Muscomorpha</taxon>
        <taxon>Ephydroidea</taxon>
        <taxon>Drosophilidae</taxon>
        <taxon>Drosophila</taxon>
        <taxon>Sophophora</taxon>
    </lineage>
</organism>
<feature type="domain" description="ABC transporter" evidence="6">
    <location>
        <begin position="1216"/>
        <end position="1447"/>
    </location>
</feature>
<dbReference type="Proteomes" id="UP001652661">
    <property type="component" value="Chromosome 3L"/>
</dbReference>
<dbReference type="InterPro" id="IPR013525">
    <property type="entry name" value="ABC2_TM"/>
</dbReference>
<comment type="subcellular location">
    <subcellularLocation>
        <location evidence="1">Membrane</location>
        <topology evidence="1">Multi-pass membrane protein</topology>
    </subcellularLocation>
</comment>
<dbReference type="Pfam" id="PF12698">
    <property type="entry name" value="ABC2_membrane_3"/>
    <property type="match status" value="2"/>
</dbReference>
<gene>
    <name evidence="8" type="primary">LOC121502277</name>
</gene>
<feature type="transmembrane region" description="Helical" evidence="5">
    <location>
        <begin position="417"/>
        <end position="440"/>
    </location>
</feature>
<evidence type="ECO:0000256" key="4">
    <source>
        <dbReference type="ARBA" id="ARBA00023136"/>
    </source>
</evidence>
<evidence type="ECO:0000259" key="6">
    <source>
        <dbReference type="PROSITE" id="PS50893"/>
    </source>
</evidence>
<feature type="transmembrane region" description="Helical" evidence="5">
    <location>
        <begin position="823"/>
        <end position="844"/>
    </location>
</feature>
<dbReference type="InterPro" id="IPR027417">
    <property type="entry name" value="P-loop_NTPase"/>
</dbReference>
<protein>
    <submittedName>
        <fullName evidence="8">Phospholipid-transporting ATPase ABCA3-like isoform X1</fullName>
    </submittedName>
</protein>
<sequence length="1538" mass="176961">MFALLAKNFRTYTRLEILLYLLLPLLMLHLVILRCHGDKNTIQCSERRNGLLGGNTKLYPLQNFLESSNDVGLVWKLLLYTNADSMADKLVPALRNSLQLSDVIRVKNEANMAKYLINGNYLGGILWKVKDMDTEVTIRFPSILRTRPDNLWHTDKRISDLPESYYSDEGFLQIINAITAFLSQPDSNQAHKNSDVTIASHPFILDGKYKNYLNRVLFDPTKRREEYILGFYLGVLYIYPFIRLVMHMTREKTRQQVDLMNMAGSNRFLHYLCWFISTFVVLFIINLLTIFLLKAAFCKNGSVLQCSNFWALLFVFFIWSLCGICFCFLVYSLINNVILAAFVAAFFCILGFLLFAFFHSMFIILDYILSILLQYAFLAVLRRILYFEYYDNTGLQWHHMISFKNTSQSGLTNDVGYILSMMGIVALISLLIAFFAELIVPGRYGISVCRRKRPVEQPENENPSMIVEANNLRKWQNNKAHLRNFSMNMYQDQITVLLGPSDSGKSAILHSISRSIPLDSGWVRIDNVDIMGNPEGRSSVGLAPQHNALFPNLTVRQHTTLYTSLRRRGSGRKLRNHSAERYLRALDLWDVRDVKSRNLSQADQKKLAVTCAFCGDNRIILLDEPSEGLNPCERRMLWDMLQTEKRCRAIIMTTYHIDEADALADRVAILCDGQLKFSGSAAFLKNTYGTGYQLVCSQGLKYHEKLITSLIEKYVPNTSICCHECETSCNIPQSSCCGIVPLLKALEKSVQCQNIDTIQIGTMPIIEKYLNATASCCENVTECPDVCRLPEEPDGSLLNRNKLCFNQWQGMTLKKFYHIKNNLLLFILLPLLLSMAFAGLLAYFNNKLPFKPKNFKEARRTWISQEPLKLDLDSYGRPCSYAISKNNDTEHPLIPLVKYKFKRCTAVEEEDLENATYLNDKHIFALRMNKCNYEILYSRKWLHSEAVAASLMAYLANNQLLDKYCSSYEKITDMRMKNIDFYNYPYPALQHNKIGTTYKAKCLESDVLFVLLLCLSIFTGFFLAYIIRERVLNFKLLQKVEGINMATFWLSHLLWDWLWLTLFSVLLVCLMSLVLWKGFSDEIVAYIIALMFFNLAQLPFLYLLMQLCRCTIFGWITPILLFVLLIIPFQLGAPDFPFGILYLIPIYTAIAMMHRICEKHPKWSIFWAALPYLGVLIGLALLYFTLLLLYEKGCPGRKRSNAGQERVTQSERRNNILLLDNVRANDMERPVKDVTFGLRPMDILGLIGERSGKTTLNKLIISQQTLSKGHVFVHGIDVHNKTSRYRAFQFMGYCPENNYFEPKFTGRENLKIFSLIRGIKSRQVRDVSEDLSDKLNFRRHLDKRARMYTISDKRKLSTAIAVLGSPPLIILDQPTTGLETAHRSYVLDVLKDVNQCGSAILLSSNNMGDFQTLCNRLALMNRGQLYAIGPVASYRNQLSRGLILMAKARPYAVINPPINMEDIVDKITRFLLANFGDVYLLEDIQGDMLFYINNSSIPLAKAFRIIEKNRHELYISDFYLKHEDIELSFVTQNFRIVH</sequence>
<feature type="domain" description="ABC transporter" evidence="6">
    <location>
        <begin position="467"/>
        <end position="697"/>
    </location>
</feature>
<dbReference type="GeneID" id="121502277"/>
<evidence type="ECO:0000313" key="7">
    <source>
        <dbReference type="Proteomes" id="UP001652661"/>
    </source>
</evidence>
<keyword evidence="4 5" id="KW-0472">Membrane</keyword>
<dbReference type="InterPro" id="IPR026082">
    <property type="entry name" value="ABCA"/>
</dbReference>
<keyword evidence="2 5" id="KW-0812">Transmembrane</keyword>
<feature type="transmembrane region" description="Helical" evidence="5">
    <location>
        <begin position="1007"/>
        <end position="1027"/>
    </location>
</feature>
<dbReference type="RefSeq" id="XP_070141682.1">
    <property type="nucleotide sequence ID" value="XM_070285581.1"/>
</dbReference>
<dbReference type="SUPFAM" id="SSF52540">
    <property type="entry name" value="P-loop containing nucleoside triphosphate hydrolases"/>
    <property type="match status" value="2"/>
</dbReference>
<dbReference type="PANTHER" id="PTHR19229">
    <property type="entry name" value="ATP-BINDING CASSETTE TRANSPORTER SUBFAMILY A ABCA"/>
    <property type="match status" value="1"/>
</dbReference>
<evidence type="ECO:0000256" key="3">
    <source>
        <dbReference type="ARBA" id="ARBA00022989"/>
    </source>
</evidence>
<feature type="transmembrane region" description="Helical" evidence="5">
    <location>
        <begin position="227"/>
        <end position="248"/>
    </location>
</feature>
<dbReference type="PANTHER" id="PTHR19229:SF250">
    <property type="entry name" value="ABC TRANSPORTER DOMAIN-CONTAINING PROTEIN-RELATED"/>
    <property type="match status" value="1"/>
</dbReference>
<keyword evidence="7" id="KW-1185">Reference proteome</keyword>